<dbReference type="Ensembl" id="ENSEEET00000037979.2">
    <property type="protein sequence ID" value="ENSEEEP00000037542.2"/>
    <property type="gene ID" value="ENSEEEG00000017858.2"/>
</dbReference>
<evidence type="ECO:0000256" key="4">
    <source>
        <dbReference type="ARBA" id="ARBA00005975"/>
    </source>
</evidence>
<sequence length="160" mass="17229">MDKGGEVPKEDAPPYPGPPANYGGIYPGVQPGYPPVQYPPTAGIPAYPGPPPQPGNPAMYQGPPLVLHPGDVPVANTVTTVVIVPNLRDVPGQTRCPHCQQEVITRTVHNTGLLTWLICGGLAIIGCWPCCLIPFCVDSCKDVEHHCQYCNNVIYIHKRM</sequence>
<dbReference type="PANTHER" id="PTHR23292:SF46">
    <property type="entry name" value="LIPOPOLYSACCHARIDE-INDUCED TUMOR NECROSIS FACTOR-ALPHA FACTOR HOMOLOG"/>
    <property type="match status" value="1"/>
</dbReference>
<dbReference type="SMART" id="SM00714">
    <property type="entry name" value="LITAF"/>
    <property type="match status" value="1"/>
</dbReference>
<name>A0A4W4GM14_ELEEL</name>
<reference evidence="10" key="4">
    <citation type="submission" date="2025-08" db="UniProtKB">
        <authorList>
            <consortium name="Ensembl"/>
        </authorList>
    </citation>
    <scope>IDENTIFICATION</scope>
</reference>
<proteinExistence type="inferred from homology"/>
<evidence type="ECO:0000313" key="10">
    <source>
        <dbReference type="Ensembl" id="ENSEEEP00000037542.2"/>
    </source>
</evidence>
<feature type="region of interest" description="Disordered" evidence="8">
    <location>
        <begin position="1"/>
        <end position="23"/>
    </location>
</feature>
<evidence type="ECO:0000256" key="6">
    <source>
        <dbReference type="ARBA" id="ARBA00022833"/>
    </source>
</evidence>
<dbReference type="Pfam" id="PF10601">
    <property type="entry name" value="zf-LITAF-like"/>
    <property type="match status" value="1"/>
</dbReference>
<comment type="subcellular location">
    <subcellularLocation>
        <location evidence="1">Endosome membrane</location>
        <topology evidence="1">Peripheral membrane protein</topology>
        <orientation evidence="1">Cytoplasmic side</orientation>
    </subcellularLocation>
    <subcellularLocation>
        <location evidence="2">Late endosome membrane</location>
    </subcellularLocation>
    <subcellularLocation>
        <location evidence="3">Lysosome membrane</location>
        <topology evidence="3">Peripheral membrane protein</topology>
        <orientation evidence="3">Cytoplasmic side</orientation>
    </subcellularLocation>
</comment>
<evidence type="ECO:0000256" key="5">
    <source>
        <dbReference type="ARBA" id="ARBA00022723"/>
    </source>
</evidence>
<reference evidence="10" key="3">
    <citation type="submission" date="2020-05" db="EMBL/GenBank/DDBJ databases">
        <title>Electrophorus electricus (electric eel) genome, fEleEle1, primary haplotype.</title>
        <authorList>
            <person name="Myers G."/>
            <person name="Meyer A."/>
            <person name="Fedrigo O."/>
            <person name="Formenti G."/>
            <person name="Rhie A."/>
            <person name="Tracey A."/>
            <person name="Sims Y."/>
            <person name="Jarvis E.D."/>
        </authorList>
    </citation>
    <scope>NUCLEOTIDE SEQUENCE [LARGE SCALE GENOMIC DNA]</scope>
</reference>
<dbReference type="GO" id="GO:0008270">
    <property type="term" value="F:zinc ion binding"/>
    <property type="evidence" value="ECO:0007669"/>
    <property type="project" value="TreeGrafter"/>
</dbReference>
<dbReference type="GO" id="GO:0098574">
    <property type="term" value="C:cytoplasmic side of lysosomal membrane"/>
    <property type="evidence" value="ECO:0007669"/>
    <property type="project" value="TreeGrafter"/>
</dbReference>
<reference evidence="11" key="1">
    <citation type="journal article" date="2014" name="Science">
        <title>Nonhuman genetics. Genomic basis for the convergent evolution of electric organs.</title>
        <authorList>
            <person name="Gallant J.R."/>
            <person name="Traeger L.L."/>
            <person name="Volkening J.D."/>
            <person name="Moffett H."/>
            <person name="Chen P.H."/>
            <person name="Novina C.D."/>
            <person name="Phillips G.N.Jr."/>
            <person name="Anand R."/>
            <person name="Wells G.B."/>
            <person name="Pinch M."/>
            <person name="Guth R."/>
            <person name="Unguez G.A."/>
            <person name="Albert J.S."/>
            <person name="Zakon H.H."/>
            <person name="Samanta M.P."/>
            <person name="Sussman M.R."/>
        </authorList>
    </citation>
    <scope>NUCLEOTIDE SEQUENCE [LARGE SCALE GENOMIC DNA]</scope>
</reference>
<dbReference type="GeneTree" id="ENSGT00940000155366"/>
<evidence type="ECO:0000259" key="9">
    <source>
        <dbReference type="PROSITE" id="PS51837"/>
    </source>
</evidence>
<keyword evidence="11" id="KW-1185">Reference proteome</keyword>
<evidence type="ECO:0000256" key="8">
    <source>
        <dbReference type="SAM" id="MobiDB-lite"/>
    </source>
</evidence>
<keyword evidence="6" id="KW-0862">Zinc</keyword>
<dbReference type="GO" id="GO:0005634">
    <property type="term" value="C:nucleus"/>
    <property type="evidence" value="ECO:0007669"/>
    <property type="project" value="TreeGrafter"/>
</dbReference>
<dbReference type="PANTHER" id="PTHR23292">
    <property type="entry name" value="LIPOPOLYSACCHARIDE-INDUCED TUMOR NECROSIS FACTOR-ALPHA FACTOR"/>
    <property type="match status" value="1"/>
</dbReference>
<dbReference type="GO" id="GO:0098560">
    <property type="term" value="C:cytoplasmic side of late endosome membrane"/>
    <property type="evidence" value="ECO:0007669"/>
    <property type="project" value="TreeGrafter"/>
</dbReference>
<evidence type="ECO:0000256" key="2">
    <source>
        <dbReference type="ARBA" id="ARBA00004414"/>
    </source>
</evidence>
<dbReference type="AlphaFoldDB" id="A0A4W4GM14"/>
<evidence type="ECO:0000256" key="1">
    <source>
        <dbReference type="ARBA" id="ARBA00004125"/>
    </source>
</evidence>
<comment type="similarity">
    <text evidence="4">Belongs to the CDIP1/LITAF family.</text>
</comment>
<feature type="compositionally biased region" description="Basic and acidic residues" evidence="8">
    <location>
        <begin position="1"/>
        <end position="12"/>
    </location>
</feature>
<keyword evidence="5" id="KW-0479">Metal-binding</keyword>
<dbReference type="OMA" id="HAWAFGL"/>
<dbReference type="STRING" id="8005.ENSEEEP00000037542"/>
<dbReference type="InterPro" id="IPR006629">
    <property type="entry name" value="LITAF"/>
</dbReference>
<reference evidence="11" key="2">
    <citation type="journal article" date="2017" name="Sci. Adv.">
        <title>A tail of two voltages: Proteomic comparison of the three electric organs of the electric eel.</title>
        <authorList>
            <person name="Traeger L.L."/>
            <person name="Sabat G."/>
            <person name="Barrett-Wilt G.A."/>
            <person name="Wells G.B."/>
            <person name="Sussman M.R."/>
        </authorList>
    </citation>
    <scope>NUCLEOTIDE SEQUENCE [LARGE SCALE GENOMIC DNA]</scope>
</reference>
<dbReference type="PROSITE" id="PS51837">
    <property type="entry name" value="LITAF"/>
    <property type="match status" value="1"/>
</dbReference>
<reference evidence="10" key="5">
    <citation type="submission" date="2025-09" db="UniProtKB">
        <authorList>
            <consortium name="Ensembl"/>
        </authorList>
    </citation>
    <scope>IDENTIFICATION</scope>
</reference>
<protein>
    <recommendedName>
        <fullName evidence="9">LITAF domain-containing protein</fullName>
    </recommendedName>
</protein>
<accession>A0A4W4GM14</accession>
<dbReference type="Proteomes" id="UP000314983">
    <property type="component" value="Chromosome 1"/>
</dbReference>
<evidence type="ECO:0000256" key="7">
    <source>
        <dbReference type="ARBA" id="ARBA00023136"/>
    </source>
</evidence>
<dbReference type="InterPro" id="IPR037519">
    <property type="entry name" value="LITAF_fam"/>
</dbReference>
<evidence type="ECO:0000313" key="11">
    <source>
        <dbReference type="Proteomes" id="UP000314983"/>
    </source>
</evidence>
<organism evidence="10 11">
    <name type="scientific">Electrophorus electricus</name>
    <name type="common">Electric eel</name>
    <name type="synonym">Gymnotus electricus</name>
    <dbReference type="NCBI Taxonomy" id="8005"/>
    <lineage>
        <taxon>Eukaryota</taxon>
        <taxon>Metazoa</taxon>
        <taxon>Chordata</taxon>
        <taxon>Craniata</taxon>
        <taxon>Vertebrata</taxon>
        <taxon>Euteleostomi</taxon>
        <taxon>Actinopterygii</taxon>
        <taxon>Neopterygii</taxon>
        <taxon>Teleostei</taxon>
        <taxon>Ostariophysi</taxon>
        <taxon>Gymnotiformes</taxon>
        <taxon>Gymnotoidei</taxon>
        <taxon>Gymnotidae</taxon>
        <taxon>Electrophorus</taxon>
    </lineage>
</organism>
<gene>
    <name evidence="10" type="primary">LITAF</name>
</gene>
<evidence type="ECO:0000256" key="3">
    <source>
        <dbReference type="ARBA" id="ARBA00004630"/>
    </source>
</evidence>
<keyword evidence="7" id="KW-0472">Membrane</keyword>
<feature type="domain" description="LITAF" evidence="9">
    <location>
        <begin position="75"/>
        <end position="159"/>
    </location>
</feature>